<reference evidence="1" key="1">
    <citation type="journal article" date="2019" name="BMC Genomics">
        <title>A new reference genome for Sorghum bicolor reveals high levels of sequence similarity between sweet and grain genotypes: implications for the genetics of sugar metabolism.</title>
        <authorList>
            <person name="Cooper E.A."/>
            <person name="Brenton Z.W."/>
            <person name="Flinn B.S."/>
            <person name="Jenkins J."/>
            <person name="Shu S."/>
            <person name="Flowers D."/>
            <person name="Luo F."/>
            <person name="Wang Y."/>
            <person name="Xia P."/>
            <person name="Barry K."/>
            <person name="Daum C."/>
            <person name="Lipzen A."/>
            <person name="Yoshinaga Y."/>
            <person name="Schmutz J."/>
            <person name="Saski C."/>
            <person name="Vermerris W."/>
            <person name="Kresovich S."/>
        </authorList>
    </citation>
    <scope>NUCLEOTIDE SEQUENCE</scope>
</reference>
<accession>A0A921S4V1</accession>
<gene>
    <name evidence="1" type="ORF">BDA96_01G440500</name>
</gene>
<sequence length="60" mass="6859">MIPGFVLCSPHSTVHCTAPAAHLSWWRLGVFVLCDAPKYCTLYSMVYSSHILYHNYQSRV</sequence>
<name>A0A921S4V1_SORBI</name>
<proteinExistence type="predicted"/>
<dbReference type="AlphaFoldDB" id="A0A921S4V1"/>
<organism evidence="1 2">
    <name type="scientific">Sorghum bicolor</name>
    <name type="common">Sorghum</name>
    <name type="synonym">Sorghum vulgare</name>
    <dbReference type="NCBI Taxonomy" id="4558"/>
    <lineage>
        <taxon>Eukaryota</taxon>
        <taxon>Viridiplantae</taxon>
        <taxon>Streptophyta</taxon>
        <taxon>Embryophyta</taxon>
        <taxon>Tracheophyta</taxon>
        <taxon>Spermatophyta</taxon>
        <taxon>Magnoliopsida</taxon>
        <taxon>Liliopsida</taxon>
        <taxon>Poales</taxon>
        <taxon>Poaceae</taxon>
        <taxon>PACMAD clade</taxon>
        <taxon>Panicoideae</taxon>
        <taxon>Andropogonodae</taxon>
        <taxon>Andropogoneae</taxon>
        <taxon>Sorghinae</taxon>
        <taxon>Sorghum</taxon>
    </lineage>
</organism>
<evidence type="ECO:0000313" key="2">
    <source>
        <dbReference type="Proteomes" id="UP000807115"/>
    </source>
</evidence>
<evidence type="ECO:0000313" key="1">
    <source>
        <dbReference type="EMBL" id="KAG0551643.1"/>
    </source>
</evidence>
<dbReference type="EMBL" id="CM027680">
    <property type="protein sequence ID" value="KAG0551643.1"/>
    <property type="molecule type" value="Genomic_DNA"/>
</dbReference>
<reference evidence="1" key="2">
    <citation type="submission" date="2020-10" db="EMBL/GenBank/DDBJ databases">
        <authorList>
            <person name="Cooper E.A."/>
            <person name="Brenton Z.W."/>
            <person name="Flinn B.S."/>
            <person name="Jenkins J."/>
            <person name="Shu S."/>
            <person name="Flowers D."/>
            <person name="Luo F."/>
            <person name="Wang Y."/>
            <person name="Xia P."/>
            <person name="Barry K."/>
            <person name="Daum C."/>
            <person name="Lipzen A."/>
            <person name="Yoshinaga Y."/>
            <person name="Schmutz J."/>
            <person name="Saski C."/>
            <person name="Vermerris W."/>
            <person name="Kresovich S."/>
        </authorList>
    </citation>
    <scope>NUCLEOTIDE SEQUENCE</scope>
</reference>
<comment type="caution">
    <text evidence="1">The sequence shown here is derived from an EMBL/GenBank/DDBJ whole genome shotgun (WGS) entry which is preliminary data.</text>
</comment>
<dbReference type="Proteomes" id="UP000807115">
    <property type="component" value="Chromosome 1"/>
</dbReference>
<protein>
    <submittedName>
        <fullName evidence="1">Uncharacterized protein</fullName>
    </submittedName>
</protein>